<keyword evidence="12" id="KW-1133">Transmembrane helix</keyword>
<evidence type="ECO:0000256" key="8">
    <source>
        <dbReference type="ARBA" id="ARBA00022737"/>
    </source>
</evidence>
<keyword evidence="5" id="KW-0808">Transferase</keyword>
<comment type="similarity">
    <text evidence="2">Belongs to the protein kinase superfamily. Ser/Thr protein kinase family.</text>
</comment>
<feature type="binding site" evidence="14">
    <location>
        <position position="285"/>
    </location>
    <ligand>
        <name>ATP</name>
        <dbReference type="ChEBI" id="CHEBI:30616"/>
    </ligand>
</feature>
<comment type="caution">
    <text evidence="17">The sequence shown here is derived from an EMBL/GenBank/DDBJ whole genome shotgun (WGS) entry which is preliminary data.</text>
</comment>
<dbReference type="SMART" id="SM00220">
    <property type="entry name" value="S_TKc"/>
    <property type="match status" value="1"/>
</dbReference>
<dbReference type="InterPro" id="IPR017441">
    <property type="entry name" value="Protein_kinase_ATP_BS"/>
</dbReference>
<dbReference type="InterPro" id="IPR000719">
    <property type="entry name" value="Prot_kinase_dom"/>
</dbReference>
<comment type="subcellular location">
    <subcellularLocation>
        <location evidence="1">Membrane</location>
    </subcellularLocation>
</comment>
<dbReference type="PRINTS" id="PR00019">
    <property type="entry name" value="LEURICHRPT"/>
</dbReference>
<dbReference type="Gene3D" id="3.30.200.20">
    <property type="entry name" value="Phosphorylase Kinase, domain 1"/>
    <property type="match status" value="1"/>
</dbReference>
<evidence type="ECO:0000256" key="7">
    <source>
        <dbReference type="ARBA" id="ARBA00022729"/>
    </source>
</evidence>
<keyword evidence="9 14" id="KW-0547">Nucleotide-binding</keyword>
<dbReference type="InterPro" id="IPR008271">
    <property type="entry name" value="Ser/Thr_kinase_AS"/>
</dbReference>
<evidence type="ECO:0000256" key="11">
    <source>
        <dbReference type="ARBA" id="ARBA00022840"/>
    </source>
</evidence>
<dbReference type="EMBL" id="JADBGQ010000001">
    <property type="protein sequence ID" value="KAG5413101.1"/>
    <property type="molecule type" value="Genomic_DNA"/>
</dbReference>
<dbReference type="Proteomes" id="UP000823674">
    <property type="component" value="Chromosome A01"/>
</dbReference>
<reference evidence="17 18" key="1">
    <citation type="submission" date="2021-03" db="EMBL/GenBank/DDBJ databases">
        <authorList>
            <person name="King G.J."/>
            <person name="Bancroft I."/>
            <person name="Baten A."/>
            <person name="Bloomfield J."/>
            <person name="Borpatragohain P."/>
            <person name="He Z."/>
            <person name="Irish N."/>
            <person name="Irwin J."/>
            <person name="Liu K."/>
            <person name="Mauleon R.P."/>
            <person name="Moore J."/>
            <person name="Morris R."/>
            <person name="Ostergaard L."/>
            <person name="Wang B."/>
            <person name="Wells R."/>
        </authorList>
    </citation>
    <scope>NUCLEOTIDE SEQUENCE [LARGE SCALE GENOMIC DNA]</scope>
    <source>
        <strain evidence="17">R-o-18</strain>
        <tissue evidence="17">Leaf</tissue>
    </source>
</reference>
<dbReference type="InterPro" id="IPR011009">
    <property type="entry name" value="Kinase-like_dom_sf"/>
</dbReference>
<dbReference type="InterPro" id="IPR001611">
    <property type="entry name" value="Leu-rich_rpt"/>
</dbReference>
<keyword evidence="18" id="KW-1185">Reference proteome</keyword>
<sequence>MVLTMLNQLHLLHLFLMFLCFSSLTLSSEPRNPEVEALINIKNGLHDPHGALNNWDEFSVDPCSWAMITCSSNNLVIGLVAPSQSLSGSLSESIGNLTNLRQVSLQSNNISGKIPPEIGLLLKLQTLDLSNNRLTGQISVSVEKLSSVQYLRLNNNSLSGPFPASLSQIHHLSFLDLSYNNLSGLVPKFPAKTFNVAGNPLICRSSPPEFCSGSISSRRRSNRLAIALGTKKEEGLQGLGNLRSFTFRELHVSTDGFSSKNILGAGGFGNVYRGNLGEGTMVAVKRLKDVNGTTGDSQFRTELEMISLAVHMNLLRLIGYCKTSSERLLVYTYMINGSVALKLKSKPALDWTMRKKIAIGAARGLLYLHEQCYPKIIHRDVKAANILLDECFEAVVGDFGQSSEKTDVFGFGILLLELITGLRALEFGKTASQKGAILEWVGKLHEELKVEELVDRELGKNYDKIEVGEMMQVALLCTQYLPAHRPKMSEVVLMLEGDGLA</sequence>
<dbReference type="Pfam" id="PF07714">
    <property type="entry name" value="PK_Tyr_Ser-Thr"/>
    <property type="match status" value="1"/>
</dbReference>
<evidence type="ECO:0000256" key="13">
    <source>
        <dbReference type="ARBA" id="ARBA00023136"/>
    </source>
</evidence>
<dbReference type="Pfam" id="PF00560">
    <property type="entry name" value="LRR_1"/>
    <property type="match status" value="1"/>
</dbReference>
<evidence type="ECO:0000259" key="16">
    <source>
        <dbReference type="PROSITE" id="PS50011"/>
    </source>
</evidence>
<accession>A0ABQ7NQG7</accession>
<feature type="chain" id="PRO_5046929921" description="Protein kinase domain-containing protein" evidence="15">
    <location>
        <begin position="28"/>
        <end position="501"/>
    </location>
</feature>
<feature type="domain" description="Protein kinase" evidence="16">
    <location>
        <begin position="257"/>
        <end position="501"/>
    </location>
</feature>
<dbReference type="SUPFAM" id="SSF52058">
    <property type="entry name" value="L domain-like"/>
    <property type="match status" value="1"/>
</dbReference>
<keyword evidence="8" id="KW-0677">Repeat</keyword>
<evidence type="ECO:0000256" key="1">
    <source>
        <dbReference type="ARBA" id="ARBA00004370"/>
    </source>
</evidence>
<proteinExistence type="inferred from homology"/>
<evidence type="ECO:0000256" key="12">
    <source>
        <dbReference type="ARBA" id="ARBA00022989"/>
    </source>
</evidence>
<dbReference type="InterPro" id="IPR013210">
    <property type="entry name" value="LRR_N_plant-typ"/>
</dbReference>
<evidence type="ECO:0000256" key="6">
    <source>
        <dbReference type="ARBA" id="ARBA00022692"/>
    </source>
</evidence>
<keyword evidence="7 15" id="KW-0732">Signal</keyword>
<dbReference type="PANTHER" id="PTHR47988">
    <property type="entry name" value="SOMATIC EMBRYOGENESIS RECEPTOR KINASE 1"/>
    <property type="match status" value="1"/>
</dbReference>
<evidence type="ECO:0000313" key="18">
    <source>
        <dbReference type="Proteomes" id="UP000823674"/>
    </source>
</evidence>
<dbReference type="Pfam" id="PF13855">
    <property type="entry name" value="LRR_8"/>
    <property type="match status" value="1"/>
</dbReference>
<evidence type="ECO:0000256" key="9">
    <source>
        <dbReference type="ARBA" id="ARBA00022741"/>
    </source>
</evidence>
<keyword evidence="6" id="KW-0812">Transmembrane</keyword>
<dbReference type="Gene3D" id="3.80.10.10">
    <property type="entry name" value="Ribonuclease Inhibitor"/>
    <property type="match status" value="1"/>
</dbReference>
<evidence type="ECO:0000256" key="15">
    <source>
        <dbReference type="SAM" id="SignalP"/>
    </source>
</evidence>
<protein>
    <recommendedName>
        <fullName evidence="16">Protein kinase domain-containing protein</fullName>
    </recommendedName>
</protein>
<evidence type="ECO:0000313" key="17">
    <source>
        <dbReference type="EMBL" id="KAG5413101.1"/>
    </source>
</evidence>
<dbReference type="SUPFAM" id="SSF56112">
    <property type="entry name" value="Protein kinase-like (PK-like)"/>
    <property type="match status" value="1"/>
</dbReference>
<keyword evidence="10" id="KW-0418">Kinase</keyword>
<dbReference type="Gene3D" id="1.10.510.10">
    <property type="entry name" value="Transferase(Phosphotransferase) domain 1"/>
    <property type="match status" value="2"/>
</dbReference>
<feature type="signal peptide" evidence="15">
    <location>
        <begin position="1"/>
        <end position="27"/>
    </location>
</feature>
<gene>
    <name evidence="17" type="primary">A01p007860.1_BraROA</name>
    <name evidence="17" type="ORF">IGI04_000668</name>
</gene>
<dbReference type="PROSITE" id="PS50011">
    <property type="entry name" value="PROTEIN_KINASE_DOM"/>
    <property type="match status" value="1"/>
</dbReference>
<dbReference type="Pfam" id="PF08263">
    <property type="entry name" value="LRRNT_2"/>
    <property type="match status" value="1"/>
</dbReference>
<dbReference type="PROSITE" id="PS00108">
    <property type="entry name" value="PROTEIN_KINASE_ST"/>
    <property type="match status" value="1"/>
</dbReference>
<evidence type="ECO:0000256" key="10">
    <source>
        <dbReference type="ARBA" id="ARBA00022777"/>
    </source>
</evidence>
<keyword evidence="13" id="KW-0472">Membrane</keyword>
<keyword evidence="4" id="KW-0433">Leucine-rich repeat</keyword>
<organism evidence="17 18">
    <name type="scientific">Brassica rapa subsp. trilocularis</name>
    <dbReference type="NCBI Taxonomy" id="1813537"/>
    <lineage>
        <taxon>Eukaryota</taxon>
        <taxon>Viridiplantae</taxon>
        <taxon>Streptophyta</taxon>
        <taxon>Embryophyta</taxon>
        <taxon>Tracheophyta</taxon>
        <taxon>Spermatophyta</taxon>
        <taxon>Magnoliopsida</taxon>
        <taxon>eudicotyledons</taxon>
        <taxon>Gunneridae</taxon>
        <taxon>Pentapetalae</taxon>
        <taxon>rosids</taxon>
        <taxon>malvids</taxon>
        <taxon>Brassicales</taxon>
        <taxon>Brassicaceae</taxon>
        <taxon>Brassiceae</taxon>
        <taxon>Brassica</taxon>
    </lineage>
</organism>
<dbReference type="PROSITE" id="PS00107">
    <property type="entry name" value="PROTEIN_KINASE_ATP"/>
    <property type="match status" value="1"/>
</dbReference>
<keyword evidence="3" id="KW-0723">Serine/threonine-protein kinase</keyword>
<evidence type="ECO:0000256" key="14">
    <source>
        <dbReference type="PROSITE-ProRule" id="PRU10141"/>
    </source>
</evidence>
<evidence type="ECO:0000256" key="4">
    <source>
        <dbReference type="ARBA" id="ARBA00022614"/>
    </source>
</evidence>
<evidence type="ECO:0000256" key="2">
    <source>
        <dbReference type="ARBA" id="ARBA00008684"/>
    </source>
</evidence>
<dbReference type="InterPro" id="IPR032675">
    <property type="entry name" value="LRR_dom_sf"/>
</dbReference>
<name>A0ABQ7NQG7_BRACM</name>
<dbReference type="InterPro" id="IPR001245">
    <property type="entry name" value="Ser-Thr/Tyr_kinase_cat_dom"/>
</dbReference>
<evidence type="ECO:0000256" key="5">
    <source>
        <dbReference type="ARBA" id="ARBA00022679"/>
    </source>
</evidence>
<keyword evidence="11 14" id="KW-0067">ATP-binding</keyword>
<evidence type="ECO:0000256" key="3">
    <source>
        <dbReference type="ARBA" id="ARBA00022527"/>
    </source>
</evidence>